<dbReference type="InParanoid" id="A0A168MBN2"/>
<name>A0A168MBN2_ABSGL</name>
<dbReference type="FunCoup" id="A0A168MBN2">
    <property type="interactions" value="450"/>
</dbReference>
<dbReference type="GO" id="GO:0005739">
    <property type="term" value="C:mitochondrion"/>
    <property type="evidence" value="ECO:0007669"/>
    <property type="project" value="TreeGrafter"/>
</dbReference>
<gene>
    <name evidence="2" type="primary">ABSGL_03780.1 scaffold 4673</name>
</gene>
<dbReference type="GO" id="GO:0007005">
    <property type="term" value="P:mitochondrion organization"/>
    <property type="evidence" value="ECO:0007669"/>
    <property type="project" value="InterPro"/>
</dbReference>
<evidence type="ECO:0000256" key="1">
    <source>
        <dbReference type="SAM" id="MobiDB-lite"/>
    </source>
</evidence>
<keyword evidence="3" id="KW-1185">Reference proteome</keyword>
<evidence type="ECO:0000313" key="2">
    <source>
        <dbReference type="EMBL" id="SAL98251.1"/>
    </source>
</evidence>
<dbReference type="GO" id="GO:0005634">
    <property type="term" value="C:nucleus"/>
    <property type="evidence" value="ECO:0007669"/>
    <property type="project" value="TreeGrafter"/>
</dbReference>
<dbReference type="PANTHER" id="PTHR13523:SF2">
    <property type="entry name" value="COILED-COIL-HELIX-COILED-COIL-HELIX DOMAIN CONTAINING 2, ISOFORM A-RELATED"/>
    <property type="match status" value="1"/>
</dbReference>
<sequence>MPRRNQARRSAPPRQQTRQAHTVPQRQAPPPQQQQPVPVSGQQQPRQPGLFGQMASTAAGVAVGSTAGHALGSLFMGNRGENEPVEQQQPQQPQYTDQQQQYAGQQH</sequence>
<accession>A0A168MBN2</accession>
<proteinExistence type="predicted"/>
<dbReference type="STRING" id="4829.A0A168MBN2"/>
<feature type="compositionally biased region" description="Low complexity" evidence="1">
    <location>
        <begin position="87"/>
        <end position="107"/>
    </location>
</feature>
<dbReference type="InterPro" id="IPR055304">
    <property type="entry name" value="CHCHD2/10-like"/>
</dbReference>
<feature type="compositionally biased region" description="Polar residues" evidence="1">
    <location>
        <begin position="13"/>
        <end position="22"/>
    </location>
</feature>
<reference evidence="2" key="1">
    <citation type="submission" date="2016-04" db="EMBL/GenBank/DDBJ databases">
        <authorList>
            <person name="Evans L.H."/>
            <person name="Alamgir A."/>
            <person name="Owens N."/>
            <person name="Weber N.D."/>
            <person name="Virtaneva K."/>
            <person name="Barbian K."/>
            <person name="Babar A."/>
            <person name="Rosenke K."/>
        </authorList>
    </citation>
    <scope>NUCLEOTIDE SEQUENCE [LARGE SCALE GENOMIC DNA]</scope>
    <source>
        <strain evidence="2">CBS 101.48</strain>
    </source>
</reference>
<dbReference type="PANTHER" id="PTHR13523">
    <property type="entry name" value="COILED-COIL-HELIX-COILED-COIL-HELIX DOMAIN CONTAINING 2/NUR77"/>
    <property type="match status" value="1"/>
</dbReference>
<dbReference type="AlphaFoldDB" id="A0A168MBN2"/>
<feature type="region of interest" description="Disordered" evidence="1">
    <location>
        <begin position="71"/>
        <end position="107"/>
    </location>
</feature>
<protein>
    <submittedName>
        <fullName evidence="2">Uncharacterized protein</fullName>
    </submittedName>
</protein>
<organism evidence="2">
    <name type="scientific">Absidia glauca</name>
    <name type="common">Pin mould</name>
    <dbReference type="NCBI Taxonomy" id="4829"/>
    <lineage>
        <taxon>Eukaryota</taxon>
        <taxon>Fungi</taxon>
        <taxon>Fungi incertae sedis</taxon>
        <taxon>Mucoromycota</taxon>
        <taxon>Mucoromycotina</taxon>
        <taxon>Mucoromycetes</taxon>
        <taxon>Mucorales</taxon>
        <taxon>Cunninghamellaceae</taxon>
        <taxon>Absidia</taxon>
    </lineage>
</organism>
<feature type="compositionally biased region" description="Low complexity" evidence="1">
    <location>
        <begin position="34"/>
        <end position="55"/>
    </location>
</feature>
<dbReference type="EMBL" id="LT552062">
    <property type="protein sequence ID" value="SAL98251.1"/>
    <property type="molecule type" value="Genomic_DNA"/>
</dbReference>
<feature type="region of interest" description="Disordered" evidence="1">
    <location>
        <begin position="1"/>
        <end position="55"/>
    </location>
</feature>
<dbReference type="Proteomes" id="UP000078561">
    <property type="component" value="Unassembled WGS sequence"/>
</dbReference>
<evidence type="ECO:0000313" key="3">
    <source>
        <dbReference type="Proteomes" id="UP000078561"/>
    </source>
</evidence>